<reference evidence="2 3" key="1">
    <citation type="journal article" date="2023" name="Sci. Data">
        <title>Genome assembly of the Korean intertidal mud-creeper Batillaria attramentaria.</title>
        <authorList>
            <person name="Patra A.K."/>
            <person name="Ho P.T."/>
            <person name="Jun S."/>
            <person name="Lee S.J."/>
            <person name="Kim Y."/>
            <person name="Won Y.J."/>
        </authorList>
    </citation>
    <scope>NUCLEOTIDE SEQUENCE [LARGE SCALE GENOMIC DNA]</scope>
    <source>
        <strain evidence="2">Wonlab-2016</strain>
    </source>
</reference>
<protein>
    <submittedName>
        <fullName evidence="2">Uncharacterized protein</fullName>
    </submittedName>
</protein>
<accession>A0ABD0KLH2</accession>
<feature type="compositionally biased region" description="Low complexity" evidence="1">
    <location>
        <begin position="573"/>
        <end position="584"/>
    </location>
</feature>
<evidence type="ECO:0000313" key="3">
    <source>
        <dbReference type="Proteomes" id="UP001519460"/>
    </source>
</evidence>
<feature type="compositionally biased region" description="Polar residues" evidence="1">
    <location>
        <begin position="533"/>
        <end position="546"/>
    </location>
</feature>
<feature type="compositionally biased region" description="Low complexity" evidence="1">
    <location>
        <begin position="353"/>
        <end position="369"/>
    </location>
</feature>
<feature type="region of interest" description="Disordered" evidence="1">
    <location>
        <begin position="452"/>
        <end position="807"/>
    </location>
</feature>
<feature type="compositionally biased region" description="Polar residues" evidence="1">
    <location>
        <begin position="454"/>
        <end position="470"/>
    </location>
</feature>
<evidence type="ECO:0000256" key="1">
    <source>
        <dbReference type="SAM" id="MobiDB-lite"/>
    </source>
</evidence>
<gene>
    <name evidence="2" type="ORF">BaRGS_00020853</name>
</gene>
<dbReference type="Proteomes" id="UP001519460">
    <property type="component" value="Unassembled WGS sequence"/>
</dbReference>
<feature type="compositionally biased region" description="Polar residues" evidence="1">
    <location>
        <begin position="383"/>
        <end position="422"/>
    </location>
</feature>
<dbReference type="AlphaFoldDB" id="A0ABD0KLH2"/>
<comment type="caution">
    <text evidence="2">The sequence shown here is derived from an EMBL/GenBank/DDBJ whole genome shotgun (WGS) entry which is preliminary data.</text>
</comment>
<feature type="region of interest" description="Disordered" evidence="1">
    <location>
        <begin position="25"/>
        <end position="282"/>
    </location>
</feature>
<feature type="compositionally biased region" description="Basic and acidic residues" evidence="1">
    <location>
        <begin position="656"/>
        <end position="692"/>
    </location>
</feature>
<feature type="compositionally biased region" description="Polar residues" evidence="1">
    <location>
        <begin position="491"/>
        <end position="507"/>
    </location>
</feature>
<feature type="compositionally biased region" description="Basic and acidic residues" evidence="1">
    <location>
        <begin position="319"/>
        <end position="335"/>
    </location>
</feature>
<feature type="compositionally biased region" description="Low complexity" evidence="1">
    <location>
        <begin position="775"/>
        <end position="790"/>
    </location>
</feature>
<feature type="compositionally biased region" description="Basic and acidic residues" evidence="1">
    <location>
        <begin position="122"/>
        <end position="139"/>
    </location>
</feature>
<feature type="non-terminal residue" evidence="2">
    <location>
        <position position="807"/>
    </location>
</feature>
<name>A0ABD0KLH2_9CAEN</name>
<proteinExistence type="predicted"/>
<feature type="compositionally biased region" description="Basic and acidic residues" evidence="1">
    <location>
        <begin position="212"/>
        <end position="222"/>
    </location>
</feature>
<sequence length="807" mass="87510">MPCVNNVCYCFQIGTGDEMIVQSAEDATDGTTSVPEGGLNKEKRAIKKSRRVENGTESQGSNLFVVDRVGDSKSLNGSRDPGKKLKKKRKLQEPEQPLSEETERKVSESSEGADMTQTDNLNDTRDLFTIDRKGGKTDELYGEGEESAVKKKKRTNSGRVADSSSDPGKRRILQEPEQRLSEETERRSVSEGSEGADMTQTDNLNDTSDLFTIDRRGRKTDEPYAEGEESAVKKKKRKNNGQVAGSSPEPPHKAKDKMPLREEMPQAPGESSPMFFVDRGGVRNMADSGDTTVEMSVFEKSTFVYPETAETTVKTRSRTLSEKSTDMQEMEKEKAGNVSKQTLSPRKNDKSSKSAVPSKQKSPKSAQSSGTEYLSCEDDVQIFTESNTDTNSPVILPSRQTPSNSGASRKTIPTKTLSSTPRTVPDVPLFSEAASDSECGRISKQVNRLVETLADTNPLRSSVADNSVSEESQDESMVPDLHVHLKKKSPKNGTSSLEETKTTTASPSGKELRRKRKFGSLSQSSHDEGSVFGSPTNVGVPSSPCTSPEFKKIVHRGMKDSNGNSSEDKTDSRASSSVKRSSASDTPASFGFTGLKQKKGKSITPVSRRTRSGKQDASAAGTPRNTSAKTPSPKESETAAPEKVSAASGDLANAAIKKEIKKEKQTPVPTRVKEERDETDWRVSAPKVERRSLSTKKSSSCTPAAVSKKADRRRSAVATRTAVELFGTRDGSRRQSAGASLLKTPKSKQRKSSEDIGEDPAQSSAWRMGADGDESAQTAQTASPQSQKSPQRLKSKPNSKTKSSPSQ</sequence>
<keyword evidence="3" id="KW-1185">Reference proteome</keyword>
<evidence type="ECO:0000313" key="2">
    <source>
        <dbReference type="EMBL" id="KAK7487952.1"/>
    </source>
</evidence>
<organism evidence="2 3">
    <name type="scientific">Batillaria attramentaria</name>
    <dbReference type="NCBI Taxonomy" id="370345"/>
    <lineage>
        <taxon>Eukaryota</taxon>
        <taxon>Metazoa</taxon>
        <taxon>Spiralia</taxon>
        <taxon>Lophotrochozoa</taxon>
        <taxon>Mollusca</taxon>
        <taxon>Gastropoda</taxon>
        <taxon>Caenogastropoda</taxon>
        <taxon>Sorbeoconcha</taxon>
        <taxon>Cerithioidea</taxon>
        <taxon>Batillariidae</taxon>
        <taxon>Batillaria</taxon>
    </lineage>
</organism>
<feature type="compositionally biased region" description="Polar residues" evidence="1">
    <location>
        <begin position="198"/>
        <end position="210"/>
    </location>
</feature>
<feature type="compositionally biased region" description="Basic and acidic residues" evidence="1">
    <location>
        <begin position="167"/>
        <end position="189"/>
    </location>
</feature>
<feature type="region of interest" description="Disordered" evidence="1">
    <location>
        <begin position="303"/>
        <end position="428"/>
    </location>
</feature>
<dbReference type="EMBL" id="JACVVK020000157">
    <property type="protein sequence ID" value="KAK7487952.1"/>
    <property type="molecule type" value="Genomic_DNA"/>
</dbReference>
<feature type="compositionally biased region" description="Basic and acidic residues" evidence="1">
    <location>
        <begin position="250"/>
        <end position="264"/>
    </location>
</feature>